<dbReference type="EMBL" id="JASPKY010000293">
    <property type="protein sequence ID" value="KAK9710434.1"/>
    <property type="molecule type" value="Genomic_DNA"/>
</dbReference>
<name>A0AAW1JZN9_POPJA</name>
<protein>
    <submittedName>
        <fullName evidence="1">Uncharacterized protein</fullName>
    </submittedName>
</protein>
<organism evidence="1 2">
    <name type="scientific">Popillia japonica</name>
    <name type="common">Japanese beetle</name>
    <dbReference type="NCBI Taxonomy" id="7064"/>
    <lineage>
        <taxon>Eukaryota</taxon>
        <taxon>Metazoa</taxon>
        <taxon>Ecdysozoa</taxon>
        <taxon>Arthropoda</taxon>
        <taxon>Hexapoda</taxon>
        <taxon>Insecta</taxon>
        <taxon>Pterygota</taxon>
        <taxon>Neoptera</taxon>
        <taxon>Endopterygota</taxon>
        <taxon>Coleoptera</taxon>
        <taxon>Polyphaga</taxon>
        <taxon>Scarabaeiformia</taxon>
        <taxon>Scarabaeidae</taxon>
        <taxon>Rutelinae</taxon>
        <taxon>Popillia</taxon>
    </lineage>
</organism>
<evidence type="ECO:0000313" key="1">
    <source>
        <dbReference type="EMBL" id="KAK9710434.1"/>
    </source>
</evidence>
<sequence length="133" mass="15153">MPVISQTSHVRKQLKSKQLTQKRYYDRGTRILPDLKKKDKNLVLNRNRTFLVPIPSCSTENERDGADGVDIRDDIVVIDNDDEQIDEKGYKTASGRIVRKRDSIILLQTNHDNGMFTILSDEIVFPAPLTADA</sequence>
<reference evidence="1 2" key="1">
    <citation type="journal article" date="2024" name="BMC Genomics">
        <title>De novo assembly and annotation of Popillia japonica's genome with initial clues to its potential as an invasive pest.</title>
        <authorList>
            <person name="Cucini C."/>
            <person name="Boschi S."/>
            <person name="Funari R."/>
            <person name="Cardaioli E."/>
            <person name="Iannotti N."/>
            <person name="Marturano G."/>
            <person name="Paoli F."/>
            <person name="Bruttini M."/>
            <person name="Carapelli A."/>
            <person name="Frati F."/>
            <person name="Nardi F."/>
        </authorList>
    </citation>
    <scope>NUCLEOTIDE SEQUENCE [LARGE SCALE GENOMIC DNA]</scope>
    <source>
        <strain evidence="1">DMR45628</strain>
    </source>
</reference>
<keyword evidence="2" id="KW-1185">Reference proteome</keyword>
<comment type="caution">
    <text evidence="1">The sequence shown here is derived from an EMBL/GenBank/DDBJ whole genome shotgun (WGS) entry which is preliminary data.</text>
</comment>
<accession>A0AAW1JZN9</accession>
<evidence type="ECO:0000313" key="2">
    <source>
        <dbReference type="Proteomes" id="UP001458880"/>
    </source>
</evidence>
<proteinExistence type="predicted"/>
<dbReference type="AlphaFoldDB" id="A0AAW1JZN9"/>
<dbReference type="Proteomes" id="UP001458880">
    <property type="component" value="Unassembled WGS sequence"/>
</dbReference>
<gene>
    <name evidence="1" type="ORF">QE152_g26031</name>
</gene>